<accession>A0ACB8QQ78</accession>
<reference evidence="1" key="2">
    <citation type="journal article" date="2022" name="New Phytol.">
        <title>Evolutionary transition to the ectomycorrhizal habit in the genomes of a hyperdiverse lineage of mushroom-forming fungi.</title>
        <authorList>
            <person name="Looney B."/>
            <person name="Miyauchi S."/>
            <person name="Morin E."/>
            <person name="Drula E."/>
            <person name="Courty P.E."/>
            <person name="Kohler A."/>
            <person name="Kuo A."/>
            <person name="LaButti K."/>
            <person name="Pangilinan J."/>
            <person name="Lipzen A."/>
            <person name="Riley R."/>
            <person name="Andreopoulos W."/>
            <person name="He G."/>
            <person name="Johnson J."/>
            <person name="Nolan M."/>
            <person name="Tritt A."/>
            <person name="Barry K.W."/>
            <person name="Grigoriev I.V."/>
            <person name="Nagy L.G."/>
            <person name="Hibbett D."/>
            <person name="Henrissat B."/>
            <person name="Matheny P.B."/>
            <person name="Labbe J."/>
            <person name="Martin F.M."/>
        </authorList>
    </citation>
    <scope>NUCLEOTIDE SEQUENCE</scope>
    <source>
        <strain evidence="1">EC-137</strain>
    </source>
</reference>
<keyword evidence="2" id="KW-1185">Reference proteome</keyword>
<keyword evidence="1" id="KW-0032">Aminotransferase</keyword>
<gene>
    <name evidence="1" type="ORF">K488DRAFT_46859</name>
</gene>
<evidence type="ECO:0000313" key="2">
    <source>
        <dbReference type="Proteomes" id="UP000814128"/>
    </source>
</evidence>
<evidence type="ECO:0000313" key="1">
    <source>
        <dbReference type="EMBL" id="KAI0033813.1"/>
    </source>
</evidence>
<protein>
    <submittedName>
        <fullName evidence="1">Aminotransferase</fullName>
    </submittedName>
</protein>
<dbReference type="Proteomes" id="UP000814128">
    <property type="component" value="Unassembled WGS sequence"/>
</dbReference>
<comment type="caution">
    <text evidence="1">The sequence shown here is derived from an EMBL/GenBank/DDBJ whole genome shotgun (WGS) entry which is preliminary data.</text>
</comment>
<dbReference type="EMBL" id="MU273511">
    <property type="protein sequence ID" value="KAI0033813.1"/>
    <property type="molecule type" value="Genomic_DNA"/>
</dbReference>
<sequence length="260" mass="28646">MATPDCAFSLITALRYDQALLSAPFNTSVNYGTPTPFLLLPYHADRLRSAAARHGGRWVQVAQSVTVESFERACMNAVKLHGGIGPFKVRFALATDGAQDVTVSPLPVLSHPEDPFRASSFIPDVSEHPSFTLHLDTAPTPSSIFTSTKTTHRKHYDAARIRHSLVWGQPADVLLYDAFSVLSETTTRNVAFYRSGRWLTPADPSGCLEGVTRRWLIEQGRVALDEDRLLRKDDVQEGEIALVFNAVDGCRLAIVRRGGN</sequence>
<name>A0ACB8QQ78_9AGAM</name>
<organism evidence="1 2">
    <name type="scientific">Vararia minispora EC-137</name>
    <dbReference type="NCBI Taxonomy" id="1314806"/>
    <lineage>
        <taxon>Eukaryota</taxon>
        <taxon>Fungi</taxon>
        <taxon>Dikarya</taxon>
        <taxon>Basidiomycota</taxon>
        <taxon>Agaricomycotina</taxon>
        <taxon>Agaricomycetes</taxon>
        <taxon>Russulales</taxon>
        <taxon>Lachnocladiaceae</taxon>
        <taxon>Vararia</taxon>
    </lineage>
</organism>
<proteinExistence type="predicted"/>
<keyword evidence="1" id="KW-0808">Transferase</keyword>
<reference evidence="1" key="1">
    <citation type="submission" date="2021-02" db="EMBL/GenBank/DDBJ databases">
        <authorList>
            <consortium name="DOE Joint Genome Institute"/>
            <person name="Ahrendt S."/>
            <person name="Looney B.P."/>
            <person name="Miyauchi S."/>
            <person name="Morin E."/>
            <person name="Drula E."/>
            <person name="Courty P.E."/>
            <person name="Chicoki N."/>
            <person name="Fauchery L."/>
            <person name="Kohler A."/>
            <person name="Kuo A."/>
            <person name="Labutti K."/>
            <person name="Pangilinan J."/>
            <person name="Lipzen A."/>
            <person name="Riley R."/>
            <person name="Andreopoulos W."/>
            <person name="He G."/>
            <person name="Johnson J."/>
            <person name="Barry K.W."/>
            <person name="Grigoriev I.V."/>
            <person name="Nagy L."/>
            <person name="Hibbett D."/>
            <person name="Henrissat B."/>
            <person name="Matheny P.B."/>
            <person name="Labbe J."/>
            <person name="Martin F."/>
        </authorList>
    </citation>
    <scope>NUCLEOTIDE SEQUENCE</scope>
    <source>
        <strain evidence="1">EC-137</strain>
    </source>
</reference>